<name>A0ABU5NFT7_9BACI</name>
<evidence type="ECO:0008006" key="3">
    <source>
        <dbReference type="Google" id="ProtNLM"/>
    </source>
</evidence>
<dbReference type="InterPro" id="IPR013324">
    <property type="entry name" value="RNA_pol_sigma_r3/r4-like"/>
</dbReference>
<keyword evidence="2" id="KW-1185">Reference proteome</keyword>
<protein>
    <recommendedName>
        <fullName evidence="3">RNA polymerase sigma factor 70 region 4 type 2 domain-containing protein</fullName>
    </recommendedName>
</protein>
<proteinExistence type="predicted"/>
<evidence type="ECO:0000313" key="2">
    <source>
        <dbReference type="Proteomes" id="UP001289615"/>
    </source>
</evidence>
<sequence length="179" mass="21014">MTRSFGLYNPGTNLRMIQDAYKIMDYIERLESIEHDEGSSLERRQAAAKEKSYQVKDLEDLKSYMRNSKHDFTKLVYFKYIEGYSLEEVAQVLGHSYSNIAKIHASFTEYMKSPKEEPIVKPFANSEEFNEYLEKLRELINPIYETCCTHCGCTTTIPHELARKIFSNESRRERVKTGR</sequence>
<gene>
    <name evidence="1" type="ORF">U6C28_01140</name>
</gene>
<dbReference type="RefSeq" id="WP_322611342.1">
    <property type="nucleotide sequence ID" value="NZ_JAXLNX010000007.1"/>
</dbReference>
<accession>A0ABU5NFT7</accession>
<comment type="caution">
    <text evidence="1">The sequence shown here is derived from an EMBL/GenBank/DDBJ whole genome shotgun (WGS) entry which is preliminary data.</text>
</comment>
<evidence type="ECO:0000313" key="1">
    <source>
        <dbReference type="EMBL" id="MEA0974883.1"/>
    </source>
</evidence>
<reference evidence="1 2" key="1">
    <citation type="submission" date="2023-12" db="EMBL/GenBank/DDBJ databases">
        <title>Genome comparison identifies genes involved in endophytic behavior of Lysinibacillus irui and provides insights into its role as a plant-growth promoting bacterium.</title>
        <authorList>
            <person name="Hilario S."/>
            <person name="Matos I."/>
            <person name="Goncalves M.F.M."/>
            <person name="Pardo C.A."/>
            <person name="Santos M.J."/>
        </authorList>
    </citation>
    <scope>NUCLEOTIDE SEQUENCE [LARGE SCALE GENOMIC DNA]</scope>
    <source>
        <strain evidence="1 2">B3</strain>
    </source>
</reference>
<dbReference type="Proteomes" id="UP001289615">
    <property type="component" value="Unassembled WGS sequence"/>
</dbReference>
<dbReference type="EMBL" id="JAXUIA010000001">
    <property type="protein sequence ID" value="MEA0974883.1"/>
    <property type="molecule type" value="Genomic_DNA"/>
</dbReference>
<organism evidence="1 2">
    <name type="scientific">Lysinibacillus irui</name>
    <dbReference type="NCBI Taxonomy" id="2998077"/>
    <lineage>
        <taxon>Bacteria</taxon>
        <taxon>Bacillati</taxon>
        <taxon>Bacillota</taxon>
        <taxon>Bacilli</taxon>
        <taxon>Bacillales</taxon>
        <taxon>Bacillaceae</taxon>
        <taxon>Lysinibacillus</taxon>
    </lineage>
</organism>
<dbReference type="SUPFAM" id="SSF88659">
    <property type="entry name" value="Sigma3 and sigma4 domains of RNA polymerase sigma factors"/>
    <property type="match status" value="1"/>
</dbReference>